<protein>
    <recommendedName>
        <fullName evidence="3">Citrate synthase</fullName>
    </recommendedName>
</protein>
<dbReference type="PROSITE" id="PS00480">
    <property type="entry name" value="CITRATE_SYNTHASE"/>
    <property type="match status" value="1"/>
</dbReference>
<evidence type="ECO:0000313" key="4">
    <source>
        <dbReference type="EMBL" id="AIF10929.1"/>
    </source>
</evidence>
<dbReference type="GO" id="GO:0006099">
    <property type="term" value="P:tricarboxylic acid cycle"/>
    <property type="evidence" value="ECO:0007669"/>
    <property type="project" value="TreeGrafter"/>
</dbReference>
<reference evidence="4" key="1">
    <citation type="journal article" date="2014" name="Genome Biol. Evol.">
        <title>Pangenome evidence for extensive interdomain horizontal transfer affecting lineage core and shell genes in uncultured planktonic thaumarchaeota and euryarchaeota.</title>
        <authorList>
            <person name="Deschamps P."/>
            <person name="Zivanovic Y."/>
            <person name="Moreira D."/>
            <person name="Rodriguez-Valera F."/>
            <person name="Lopez-Garcia P."/>
        </authorList>
    </citation>
    <scope>NUCLEOTIDE SEQUENCE</scope>
</reference>
<dbReference type="Gene3D" id="1.10.230.10">
    <property type="entry name" value="Cytochrome P450-Terp, domain 2"/>
    <property type="match status" value="1"/>
</dbReference>
<dbReference type="PRINTS" id="PR00143">
    <property type="entry name" value="CITRTSNTHASE"/>
</dbReference>
<evidence type="ECO:0000256" key="3">
    <source>
        <dbReference type="RuleBase" id="RU000441"/>
    </source>
</evidence>
<dbReference type="AlphaFoldDB" id="A0A075H4H6"/>
<dbReference type="GO" id="GO:0046912">
    <property type="term" value="F:acyltransferase activity, acyl groups converted into alkyl on transfer"/>
    <property type="evidence" value="ECO:0007669"/>
    <property type="project" value="InterPro"/>
</dbReference>
<dbReference type="SUPFAM" id="SSF48256">
    <property type="entry name" value="Citrate synthase"/>
    <property type="match status" value="1"/>
</dbReference>
<dbReference type="EMBL" id="KF900903">
    <property type="protein sequence ID" value="AIF10929.1"/>
    <property type="molecule type" value="Genomic_DNA"/>
</dbReference>
<dbReference type="PANTHER" id="PTHR11739:SF8">
    <property type="entry name" value="CITRATE SYNTHASE, MITOCHONDRIAL"/>
    <property type="match status" value="1"/>
</dbReference>
<accession>A0A075H4H6</accession>
<dbReference type="Pfam" id="PF00285">
    <property type="entry name" value="Citrate_synt"/>
    <property type="match status" value="1"/>
</dbReference>
<organism evidence="4">
    <name type="scientific">uncultured marine group II/III euryarchaeote KM3_47_D05</name>
    <dbReference type="NCBI Taxonomy" id="1456451"/>
    <lineage>
        <taxon>Archaea</taxon>
        <taxon>Methanobacteriati</taxon>
        <taxon>Methanobacteriota</taxon>
        <taxon>environmental samples</taxon>
    </lineage>
</organism>
<dbReference type="PANTHER" id="PTHR11739">
    <property type="entry name" value="CITRATE SYNTHASE"/>
    <property type="match status" value="1"/>
</dbReference>
<dbReference type="InterPro" id="IPR016142">
    <property type="entry name" value="Citrate_synth-like_lrg_a-sub"/>
</dbReference>
<dbReference type="InterPro" id="IPR019810">
    <property type="entry name" value="Citrate_synthase_AS"/>
</dbReference>
<name>A0A075H4H6_9EURY</name>
<dbReference type="InterPro" id="IPR036969">
    <property type="entry name" value="Citrate_synthase_sf"/>
</dbReference>
<sequence length="462" mass="50762">MCLCSESNSSSLSRHDTNLRADALSITVTGLARALFKNKSAFFLAHRSPRCYLDCVVGGVIMWASIRRMLRVIMGDEEPIFTITEANLDSGLRGVPVGTCRTSFVDPIEGVHYVGYPVGDLANLEEEDVIYLLLHKRLPDPEESEAFRAELAHRAEEIPTGALRVLESLTPGSGHPMDWLAIGIMALGAADSTGDARADSMNLIARMPELMARLFLLRGGKSEDLRPRKPELGLVENFVHMLGIEGEEAERMERVLRFFFILHMDHGGGNLSTFSGKAVASGRASIYASIASAMNALSGPLHGRANQACLEFVQRIGTSDPDEIEAFVRSELAARRPIYGFGHGVLRTEDPRASLLIGLGEEICPDDENFRTVTALREVVPPILKEIPKISNPYPNVDLASGSLLNSVGFRKPDYYTTFFGWARVAGICAQILDERSARDGRGTPIYRPKYIPLDQPHQRLG</sequence>
<dbReference type="GO" id="GO:0005975">
    <property type="term" value="P:carbohydrate metabolic process"/>
    <property type="evidence" value="ECO:0007669"/>
    <property type="project" value="TreeGrafter"/>
</dbReference>
<dbReference type="InterPro" id="IPR002020">
    <property type="entry name" value="Citrate_synthase"/>
</dbReference>
<keyword evidence="2 3" id="KW-0808">Transferase</keyword>
<evidence type="ECO:0000256" key="1">
    <source>
        <dbReference type="ARBA" id="ARBA00010566"/>
    </source>
</evidence>
<gene>
    <name evidence="4" type="primary">CS</name>
    <name evidence="4" type="synonym">gltA</name>
</gene>
<dbReference type="Gene3D" id="1.10.580.10">
    <property type="entry name" value="Citrate Synthase, domain 1"/>
    <property type="match status" value="1"/>
</dbReference>
<evidence type="ECO:0000256" key="2">
    <source>
        <dbReference type="ARBA" id="ARBA00022679"/>
    </source>
</evidence>
<proteinExistence type="inferred from homology"/>
<keyword evidence="4" id="KW-0012">Acyltransferase</keyword>
<dbReference type="InterPro" id="IPR016143">
    <property type="entry name" value="Citrate_synth-like_sm_a-sub"/>
</dbReference>
<comment type="similarity">
    <text evidence="1 3">Belongs to the citrate synthase family.</text>
</comment>